<comment type="caution">
    <text evidence="1">The sequence shown here is derived from an EMBL/GenBank/DDBJ whole genome shotgun (WGS) entry which is preliminary data.</text>
</comment>
<protein>
    <submittedName>
        <fullName evidence="1">Uncharacterized protein</fullName>
    </submittedName>
</protein>
<dbReference type="Proteomes" id="UP000297527">
    <property type="component" value="Unassembled WGS sequence"/>
</dbReference>
<name>A0A4Z1HRB0_9HELO</name>
<evidence type="ECO:0000313" key="2">
    <source>
        <dbReference type="Proteomes" id="UP000297527"/>
    </source>
</evidence>
<accession>A0A4Z1HRB0</accession>
<reference evidence="1 2" key="1">
    <citation type="submission" date="2017-12" db="EMBL/GenBank/DDBJ databases">
        <title>Comparative genomics of Botrytis spp.</title>
        <authorList>
            <person name="Valero-Jimenez C.A."/>
            <person name="Tapia P."/>
            <person name="Veloso J."/>
            <person name="Silva-Moreno E."/>
            <person name="Staats M."/>
            <person name="Valdes J.H."/>
            <person name="Van Kan J.A.L."/>
        </authorList>
    </citation>
    <scope>NUCLEOTIDE SEQUENCE [LARGE SCALE GENOMIC DNA]</scope>
    <source>
        <strain evidence="1 2">MUCL11595</strain>
    </source>
</reference>
<sequence>MPPTNRVTEFVNRNKLTAKAFIPFLKKQDATFWNLVFSESAILEAMTSHEALKDMPPLEGQ</sequence>
<organism evidence="1 2">
    <name type="scientific">Botryotinia convoluta</name>
    <dbReference type="NCBI Taxonomy" id="54673"/>
    <lineage>
        <taxon>Eukaryota</taxon>
        <taxon>Fungi</taxon>
        <taxon>Dikarya</taxon>
        <taxon>Ascomycota</taxon>
        <taxon>Pezizomycotina</taxon>
        <taxon>Leotiomycetes</taxon>
        <taxon>Helotiales</taxon>
        <taxon>Sclerotiniaceae</taxon>
        <taxon>Botryotinia</taxon>
    </lineage>
</organism>
<proteinExistence type="predicted"/>
<dbReference type="EMBL" id="PQXN01000213">
    <property type="protein sequence ID" value="TGO49290.1"/>
    <property type="molecule type" value="Genomic_DNA"/>
</dbReference>
<keyword evidence="2" id="KW-1185">Reference proteome</keyword>
<evidence type="ECO:0000313" key="1">
    <source>
        <dbReference type="EMBL" id="TGO49290.1"/>
    </source>
</evidence>
<dbReference type="AlphaFoldDB" id="A0A4Z1HRB0"/>
<gene>
    <name evidence="1" type="ORF">BCON_0214g00050</name>
</gene>